<feature type="domain" description="Hemerythrin-like" evidence="1">
    <location>
        <begin position="19"/>
        <end position="133"/>
    </location>
</feature>
<dbReference type="EMBL" id="BJMM01000010">
    <property type="protein sequence ID" value="GEB50056.1"/>
    <property type="molecule type" value="Genomic_DNA"/>
</dbReference>
<dbReference type="RefSeq" id="WP_030891719.1">
    <property type="nucleotide sequence ID" value="NZ_BJMM01000010.1"/>
</dbReference>
<sequence length="196" mass="21407">MSHVEQDRAQAQELPEGDAVRVLLLQHARIRELFDAVRNGPAARRQEVFQELRALLAVHEAAEEMIVRPVAERVAGEQEAAARNAEEKQAVEVLVELDELEVGSARFGELIAGLQRSVDEHAEKEEREEFPALLRECGAQERARLGRRLLAVEEAAPTHPHPTAAGSTMAQWALGPFASVVDRARDAVSSTAGAGD</sequence>
<evidence type="ECO:0000259" key="1">
    <source>
        <dbReference type="Pfam" id="PF01814"/>
    </source>
</evidence>
<dbReference type="PANTHER" id="PTHR35585">
    <property type="entry name" value="HHE DOMAIN PROTEIN (AFU_ORTHOLOGUE AFUA_4G00730)"/>
    <property type="match status" value="1"/>
</dbReference>
<gene>
    <name evidence="2" type="ORF">SCA03_26070</name>
</gene>
<reference evidence="2 3" key="1">
    <citation type="submission" date="2019-06" db="EMBL/GenBank/DDBJ databases">
        <title>Whole genome shotgun sequence of Streptomyces cacaoi subsp. cacaoi NBRC 12748.</title>
        <authorList>
            <person name="Hosoyama A."/>
            <person name="Uohara A."/>
            <person name="Ohji S."/>
            <person name="Ichikawa N."/>
        </authorList>
    </citation>
    <scope>NUCLEOTIDE SEQUENCE [LARGE SCALE GENOMIC DNA]</scope>
    <source>
        <strain evidence="2 3">NBRC 12748</strain>
    </source>
</reference>
<name>A0A4Y3QXA6_STRCI</name>
<dbReference type="Pfam" id="PF01814">
    <property type="entry name" value="Hemerythrin"/>
    <property type="match status" value="1"/>
</dbReference>
<dbReference type="OrthoDB" id="3212362at2"/>
<evidence type="ECO:0000313" key="3">
    <source>
        <dbReference type="Proteomes" id="UP000319210"/>
    </source>
</evidence>
<comment type="caution">
    <text evidence="2">The sequence shown here is derived from an EMBL/GenBank/DDBJ whole genome shotgun (WGS) entry which is preliminary data.</text>
</comment>
<keyword evidence="3" id="KW-1185">Reference proteome</keyword>
<accession>A0A4Y3QXA6</accession>
<dbReference type="AlphaFoldDB" id="A0A4Y3QXA6"/>
<evidence type="ECO:0000313" key="2">
    <source>
        <dbReference type="EMBL" id="GEB50056.1"/>
    </source>
</evidence>
<protein>
    <submittedName>
        <fullName evidence="2">Hemerythrin</fullName>
    </submittedName>
</protein>
<organism evidence="2 3">
    <name type="scientific">Streptomyces cacaoi</name>
    <dbReference type="NCBI Taxonomy" id="1898"/>
    <lineage>
        <taxon>Bacteria</taxon>
        <taxon>Bacillati</taxon>
        <taxon>Actinomycetota</taxon>
        <taxon>Actinomycetes</taxon>
        <taxon>Kitasatosporales</taxon>
        <taxon>Streptomycetaceae</taxon>
        <taxon>Streptomyces</taxon>
    </lineage>
</organism>
<dbReference type="PANTHER" id="PTHR35585:SF1">
    <property type="entry name" value="HHE DOMAIN PROTEIN (AFU_ORTHOLOGUE AFUA_4G00730)"/>
    <property type="match status" value="1"/>
</dbReference>
<proteinExistence type="predicted"/>
<dbReference type="InterPro" id="IPR012312">
    <property type="entry name" value="Hemerythrin-like"/>
</dbReference>
<dbReference type="Proteomes" id="UP000319210">
    <property type="component" value="Unassembled WGS sequence"/>
</dbReference>